<feature type="region of interest" description="Disordered" evidence="1">
    <location>
        <begin position="145"/>
        <end position="169"/>
    </location>
</feature>
<dbReference type="Gene3D" id="2.30.30.100">
    <property type="match status" value="1"/>
</dbReference>
<dbReference type="PANTHER" id="PTHR21415">
    <property type="entry name" value="U7 SNRNA-ASSOCIATED SM-LIKE PROTEIN LSM11"/>
    <property type="match status" value="1"/>
</dbReference>
<keyword evidence="4" id="KW-1185">Reference proteome</keyword>
<dbReference type="Pfam" id="PF01423">
    <property type="entry name" value="LSM"/>
    <property type="match status" value="1"/>
</dbReference>
<evidence type="ECO:0000259" key="2">
    <source>
        <dbReference type="SMART" id="SM00651"/>
    </source>
</evidence>
<reference evidence="3 4" key="1">
    <citation type="submission" date="2019-07" db="EMBL/GenBank/DDBJ databases">
        <title>Draft genome assembly of a fouling barnacle, Amphibalanus amphitrite (Darwin, 1854): The first reference genome for Thecostraca.</title>
        <authorList>
            <person name="Kim W."/>
        </authorList>
    </citation>
    <scope>NUCLEOTIDE SEQUENCE [LARGE SCALE GENOMIC DNA]</scope>
    <source>
        <strain evidence="3">SNU_AA5</strain>
        <tissue evidence="3">Soma without cirri and trophi</tissue>
    </source>
</reference>
<dbReference type="EMBL" id="VIIS01001290">
    <property type="protein sequence ID" value="KAF0300127.1"/>
    <property type="molecule type" value="Genomic_DNA"/>
</dbReference>
<evidence type="ECO:0000256" key="1">
    <source>
        <dbReference type="SAM" id="MobiDB-lite"/>
    </source>
</evidence>
<organism evidence="3 4">
    <name type="scientific">Amphibalanus amphitrite</name>
    <name type="common">Striped barnacle</name>
    <name type="synonym">Balanus amphitrite</name>
    <dbReference type="NCBI Taxonomy" id="1232801"/>
    <lineage>
        <taxon>Eukaryota</taxon>
        <taxon>Metazoa</taxon>
        <taxon>Ecdysozoa</taxon>
        <taxon>Arthropoda</taxon>
        <taxon>Crustacea</taxon>
        <taxon>Multicrustacea</taxon>
        <taxon>Cirripedia</taxon>
        <taxon>Thoracica</taxon>
        <taxon>Thoracicalcarea</taxon>
        <taxon>Balanomorpha</taxon>
        <taxon>Balanoidea</taxon>
        <taxon>Balanidae</taxon>
        <taxon>Amphibalaninae</taxon>
        <taxon>Amphibalanus</taxon>
    </lineage>
</organism>
<dbReference type="OrthoDB" id="10002367at2759"/>
<dbReference type="InterPro" id="IPR039267">
    <property type="entry name" value="Lsm11"/>
</dbReference>
<dbReference type="GO" id="GO:0005683">
    <property type="term" value="C:U7 snRNP"/>
    <property type="evidence" value="ECO:0007669"/>
    <property type="project" value="TreeGrafter"/>
</dbReference>
<dbReference type="InterPro" id="IPR001163">
    <property type="entry name" value="Sm_dom_euk/arc"/>
</dbReference>
<protein>
    <submittedName>
        <fullName evidence="3">U7 snRNA-associated Sm-like protein LSm11</fullName>
    </submittedName>
</protein>
<dbReference type="GO" id="GO:0006398">
    <property type="term" value="P:mRNA 3'-end processing by stem-loop binding and cleavage"/>
    <property type="evidence" value="ECO:0007669"/>
    <property type="project" value="TreeGrafter"/>
</dbReference>
<proteinExistence type="predicted"/>
<dbReference type="InterPro" id="IPR010920">
    <property type="entry name" value="LSM_dom_sf"/>
</dbReference>
<dbReference type="PANTHER" id="PTHR21415:SF1">
    <property type="entry name" value="U7 SNRNA-ASSOCIATED SM-LIKE PROTEIN LSM11"/>
    <property type="match status" value="1"/>
</dbReference>
<dbReference type="AlphaFoldDB" id="A0A6A4VVV0"/>
<name>A0A6A4VVV0_AMPAM</name>
<dbReference type="SUPFAM" id="SSF50182">
    <property type="entry name" value="Sm-like ribonucleoproteins"/>
    <property type="match status" value="1"/>
</dbReference>
<feature type="region of interest" description="Disordered" evidence="1">
    <location>
        <begin position="92"/>
        <end position="120"/>
    </location>
</feature>
<accession>A0A6A4VVV0</accession>
<sequence length="178" mass="20202">MAEAPVSRPKKQLRSVLTRMEKAIPGPCGRLKWYMDQRVKVKVYTRNFGRVRGVLTGYIVAFDKHWNLCLEDVDEVYQKKVRRKSCFLGDPDDVQLDYQPGPTDPRLRPRGEAPGQRRPVFETGRRHVNQLFVRGDNVVLVAAEDTADAGGDDEVQEVPDGDVREVPDDDVQVVEAQV</sequence>
<evidence type="ECO:0000313" key="4">
    <source>
        <dbReference type="Proteomes" id="UP000440578"/>
    </source>
</evidence>
<dbReference type="Proteomes" id="UP000440578">
    <property type="component" value="Unassembled WGS sequence"/>
</dbReference>
<dbReference type="GO" id="GO:0071209">
    <property type="term" value="F:U7 snRNA binding"/>
    <property type="evidence" value="ECO:0007669"/>
    <property type="project" value="InterPro"/>
</dbReference>
<feature type="domain" description="Sm" evidence="2">
    <location>
        <begin position="29"/>
        <end position="143"/>
    </location>
</feature>
<feature type="compositionally biased region" description="Acidic residues" evidence="1">
    <location>
        <begin position="145"/>
        <end position="160"/>
    </location>
</feature>
<gene>
    <name evidence="3" type="primary">lsm11</name>
    <name evidence="3" type="ORF">FJT64_027304</name>
</gene>
<dbReference type="SMART" id="SM00651">
    <property type="entry name" value="Sm"/>
    <property type="match status" value="1"/>
</dbReference>
<evidence type="ECO:0000313" key="3">
    <source>
        <dbReference type="EMBL" id="KAF0300127.1"/>
    </source>
</evidence>
<comment type="caution">
    <text evidence="3">The sequence shown here is derived from an EMBL/GenBank/DDBJ whole genome shotgun (WGS) entry which is preliminary data.</text>
</comment>